<dbReference type="EMBL" id="OFSM01000057">
    <property type="protein sequence ID" value="SOY32590.1"/>
    <property type="molecule type" value="Genomic_DNA"/>
</dbReference>
<accession>A0A2K4ZQ41</accession>
<evidence type="ECO:0000313" key="1">
    <source>
        <dbReference type="EMBL" id="SOY32590.1"/>
    </source>
</evidence>
<evidence type="ECO:0000313" key="2">
    <source>
        <dbReference type="Proteomes" id="UP000236311"/>
    </source>
</evidence>
<sequence length="50" mass="6048">MSRSIQLDSDGNDITCMKQFDALKYPCRECDREDCEEREIYEKKMYSQMN</sequence>
<proteinExistence type="predicted"/>
<dbReference type="RefSeq" id="WP_172455313.1">
    <property type="nucleotide sequence ID" value="NZ_JANJZD010000063.1"/>
</dbReference>
<dbReference type="AlphaFoldDB" id="A0A2K4ZQ41"/>
<reference evidence="1 2" key="1">
    <citation type="submission" date="2018-01" db="EMBL/GenBank/DDBJ databases">
        <authorList>
            <person name="Gaut B.S."/>
            <person name="Morton B.R."/>
            <person name="Clegg M.T."/>
            <person name="Duvall M.R."/>
        </authorList>
    </citation>
    <scope>NUCLEOTIDE SEQUENCE [LARGE SCALE GENOMIC DNA]</scope>
    <source>
        <strain evidence="1">GP69</strain>
    </source>
</reference>
<name>A0A2K4ZQ41_9FIRM</name>
<organism evidence="1 2">
    <name type="scientific">Acetatifactor muris</name>
    <dbReference type="NCBI Taxonomy" id="879566"/>
    <lineage>
        <taxon>Bacteria</taxon>
        <taxon>Bacillati</taxon>
        <taxon>Bacillota</taxon>
        <taxon>Clostridia</taxon>
        <taxon>Lachnospirales</taxon>
        <taxon>Lachnospiraceae</taxon>
        <taxon>Acetatifactor</taxon>
    </lineage>
</organism>
<dbReference type="Proteomes" id="UP000236311">
    <property type="component" value="Unassembled WGS sequence"/>
</dbReference>
<gene>
    <name evidence="1" type="ORF">AMURIS_05355</name>
</gene>
<keyword evidence="2" id="KW-1185">Reference proteome</keyword>
<protein>
    <submittedName>
        <fullName evidence="1">Uncharacterized protein</fullName>
    </submittedName>
</protein>